<dbReference type="GO" id="GO:0009450">
    <property type="term" value="P:gamma-aminobutyric acid catabolic process"/>
    <property type="evidence" value="ECO:0007669"/>
    <property type="project" value="TreeGrafter"/>
</dbReference>
<dbReference type="KEGG" id="mhev:MHEL_35780"/>
<dbReference type="Gene3D" id="3.90.1150.10">
    <property type="entry name" value="Aspartate Aminotransferase, domain 1"/>
    <property type="match status" value="1"/>
</dbReference>
<reference evidence="10 11" key="1">
    <citation type="journal article" date="2019" name="Emerg. Microbes Infect.">
        <title>Comprehensive subspecies identification of 175 nontuberculous mycobacteria species based on 7547 genomic profiles.</title>
        <authorList>
            <person name="Matsumoto Y."/>
            <person name="Kinjo T."/>
            <person name="Motooka D."/>
            <person name="Nabeya D."/>
            <person name="Jung N."/>
            <person name="Uechi K."/>
            <person name="Horii T."/>
            <person name="Iida T."/>
            <person name="Fujita J."/>
            <person name="Nakamura S."/>
        </authorList>
    </citation>
    <scope>NUCLEOTIDE SEQUENCE [LARGE SCALE GENOMIC DNA]</scope>
    <source>
        <strain evidence="10 11">JCM 30396</strain>
    </source>
</reference>
<evidence type="ECO:0000256" key="9">
    <source>
        <dbReference type="RuleBase" id="RU003560"/>
    </source>
</evidence>
<evidence type="ECO:0000256" key="6">
    <source>
        <dbReference type="ARBA" id="ARBA00022898"/>
    </source>
</evidence>
<dbReference type="PROSITE" id="PS00600">
    <property type="entry name" value="AA_TRANSFER_CLASS_3"/>
    <property type="match status" value="1"/>
</dbReference>
<evidence type="ECO:0000313" key="10">
    <source>
        <dbReference type="EMBL" id="BBY65335.1"/>
    </source>
</evidence>
<dbReference type="GO" id="GO:0030170">
    <property type="term" value="F:pyridoxal phosphate binding"/>
    <property type="evidence" value="ECO:0007669"/>
    <property type="project" value="InterPro"/>
</dbReference>
<comment type="cofactor">
    <cofactor evidence="1">
        <name>pyridoxal 5'-phosphate</name>
        <dbReference type="ChEBI" id="CHEBI:597326"/>
    </cofactor>
</comment>
<dbReference type="AlphaFoldDB" id="A0A7I7TAI7"/>
<dbReference type="EC" id="2.6.1.36" evidence="3"/>
<keyword evidence="6 9" id="KW-0663">Pyridoxal phosphate</keyword>
<dbReference type="RefSeq" id="WP_163749437.1">
    <property type="nucleotide sequence ID" value="NZ_AP022596.1"/>
</dbReference>
<dbReference type="CDD" id="cd00610">
    <property type="entry name" value="OAT_like"/>
    <property type="match status" value="1"/>
</dbReference>
<evidence type="ECO:0000313" key="11">
    <source>
        <dbReference type="Proteomes" id="UP000467148"/>
    </source>
</evidence>
<sequence>MTELLSRDDVVSVSTAGRHSAVEPANVRTVLARSILADGFDLVLDLERSSGSCLVDARDGARYLDMFTFFASSALGMNHPALADDVAFRAELAQAAINKPSNSDVYTVPMARFVDTFARVLGDPDLPHLFFVDGGALAVENALKVAFDWKSRHNEVRGIDPALGTRVLHLHGAFHGRSGYTLSLTNTDPVKVARFPKFDWPRIDAPYLRPDANMAALEADSLRQARAAFDAHPHDIACFLVEPIQGEGGDRHFRPQFFAAMRALCDEHDALMIADEVQTGCGITGTAWAYQQLGFAPDVVAFGKKTQVCGVMAGRRVDDVADNVFAVSSRINSTWGGNLVDMVRSRRILEVIEADGLLANATEMGAHLLAGLGDLARRLPDEVRDVRGRGLMCAFSLPSTKRRDAVLSALWERGVIMLGSGPDSVRFRPALTVTRAEIDRALAALREVLLAAV</sequence>
<dbReference type="NCBIfam" id="TIGR03251">
    <property type="entry name" value="LAT_fam"/>
    <property type="match status" value="1"/>
</dbReference>
<keyword evidence="4" id="KW-0032">Aminotransferase</keyword>
<proteinExistence type="inferred from homology"/>
<dbReference type="EMBL" id="AP022596">
    <property type="protein sequence ID" value="BBY65335.1"/>
    <property type="molecule type" value="Genomic_DNA"/>
</dbReference>
<evidence type="ECO:0000256" key="5">
    <source>
        <dbReference type="ARBA" id="ARBA00022679"/>
    </source>
</evidence>
<protein>
    <recommendedName>
        <fullName evidence="8">L-lysine-epsilon aminotransferase</fullName>
        <ecNumber evidence="3">2.6.1.36</ecNumber>
    </recommendedName>
    <alternativeName>
        <fullName evidence="7">Lysine 6-aminotransferase</fullName>
    </alternativeName>
</protein>
<dbReference type="InterPro" id="IPR049704">
    <property type="entry name" value="Aminotrans_3_PPA_site"/>
</dbReference>
<dbReference type="Pfam" id="PF00202">
    <property type="entry name" value="Aminotran_3"/>
    <property type="match status" value="1"/>
</dbReference>
<dbReference type="Gene3D" id="3.40.640.10">
    <property type="entry name" value="Type I PLP-dependent aspartate aminotransferase-like (Major domain)"/>
    <property type="match status" value="1"/>
</dbReference>
<evidence type="ECO:0000256" key="7">
    <source>
        <dbReference type="ARBA" id="ARBA00030921"/>
    </source>
</evidence>
<dbReference type="PANTHER" id="PTHR43206:SF2">
    <property type="entry name" value="4-AMINOBUTYRATE AMINOTRANSFERASE GABT"/>
    <property type="match status" value="1"/>
</dbReference>
<evidence type="ECO:0000256" key="8">
    <source>
        <dbReference type="ARBA" id="ARBA00050040"/>
    </source>
</evidence>
<dbReference type="Proteomes" id="UP000467148">
    <property type="component" value="Chromosome"/>
</dbReference>
<comment type="similarity">
    <text evidence="2 9">Belongs to the class-III pyridoxal-phosphate-dependent aminotransferase family.</text>
</comment>
<dbReference type="InterPro" id="IPR005814">
    <property type="entry name" value="Aminotrans_3"/>
</dbReference>
<evidence type="ECO:0000256" key="3">
    <source>
        <dbReference type="ARBA" id="ARBA00013071"/>
    </source>
</evidence>
<dbReference type="InterPro" id="IPR017657">
    <property type="entry name" value="L-lysine_6-transaminase"/>
</dbReference>
<organism evidence="10 11">
    <name type="scientific">Mycolicibacterium helvum</name>
    <dbReference type="NCBI Taxonomy" id="1534349"/>
    <lineage>
        <taxon>Bacteria</taxon>
        <taxon>Bacillati</taxon>
        <taxon>Actinomycetota</taxon>
        <taxon>Actinomycetes</taxon>
        <taxon>Mycobacteriales</taxon>
        <taxon>Mycobacteriaceae</taxon>
        <taxon>Mycolicibacterium</taxon>
    </lineage>
</organism>
<accession>A0A7I7TAI7</accession>
<name>A0A7I7TAI7_9MYCO</name>
<dbReference type="GO" id="GO:0045484">
    <property type="term" value="F:L-lysine 6-transaminase activity"/>
    <property type="evidence" value="ECO:0007669"/>
    <property type="project" value="UniProtKB-EC"/>
</dbReference>
<dbReference type="PIRSF" id="PIRSF000521">
    <property type="entry name" value="Transaminase_4ab_Lys_Orn"/>
    <property type="match status" value="1"/>
</dbReference>
<dbReference type="PANTHER" id="PTHR43206">
    <property type="entry name" value="AMINOTRANSFERASE"/>
    <property type="match status" value="1"/>
</dbReference>
<keyword evidence="5" id="KW-0808">Transferase</keyword>
<evidence type="ECO:0000256" key="2">
    <source>
        <dbReference type="ARBA" id="ARBA00008954"/>
    </source>
</evidence>
<gene>
    <name evidence="10" type="ORF">MHEL_35780</name>
</gene>
<keyword evidence="11" id="KW-1185">Reference proteome</keyword>
<evidence type="ECO:0000256" key="4">
    <source>
        <dbReference type="ARBA" id="ARBA00022576"/>
    </source>
</evidence>
<dbReference type="InterPro" id="IPR015422">
    <property type="entry name" value="PyrdxlP-dep_Trfase_small"/>
</dbReference>
<evidence type="ECO:0000256" key="1">
    <source>
        <dbReference type="ARBA" id="ARBA00001933"/>
    </source>
</evidence>
<dbReference type="SUPFAM" id="SSF53383">
    <property type="entry name" value="PLP-dependent transferases"/>
    <property type="match status" value="1"/>
</dbReference>
<dbReference type="InterPro" id="IPR015424">
    <property type="entry name" value="PyrdxlP-dep_Trfase"/>
</dbReference>
<dbReference type="InterPro" id="IPR015421">
    <property type="entry name" value="PyrdxlP-dep_Trfase_major"/>
</dbReference>
<dbReference type="GO" id="GO:0017000">
    <property type="term" value="P:antibiotic biosynthetic process"/>
    <property type="evidence" value="ECO:0007669"/>
    <property type="project" value="InterPro"/>
</dbReference>